<evidence type="ECO:0000259" key="2">
    <source>
        <dbReference type="Pfam" id="PF22600"/>
    </source>
</evidence>
<dbReference type="GO" id="GO:0050265">
    <property type="term" value="F:RNA uridylyltransferase activity"/>
    <property type="evidence" value="ECO:0007669"/>
    <property type="project" value="TreeGrafter"/>
</dbReference>
<dbReference type="Pfam" id="PF22600">
    <property type="entry name" value="MTPAP-like_central"/>
    <property type="match status" value="1"/>
</dbReference>
<dbReference type="PANTHER" id="PTHR12271:SF123">
    <property type="entry name" value="PROTEIN HESO1"/>
    <property type="match status" value="1"/>
</dbReference>
<name>A0AA88AJW0_FICCA</name>
<dbReference type="Gene3D" id="1.10.1410.10">
    <property type="match status" value="1"/>
</dbReference>
<comment type="caution">
    <text evidence="3">The sequence shown here is derived from an EMBL/GenBank/DDBJ whole genome shotgun (WGS) entry which is preliminary data.</text>
</comment>
<dbReference type="InterPro" id="IPR054708">
    <property type="entry name" value="MTPAP-like_central"/>
</dbReference>
<sequence>MSFRVMMSLKRANLLLTKLSERWICLFFLVGELVRQRKNAKVRIKVEIKPFEVPEQEMSAKGVLEHTLKEILVVLKPISNDWLARYQVIDELRGVVGSLECLKGRSATVEPFGSFLTNLFTRRGDLDISIEINNGLLVPSSGKLQKLIVLRDLMRTMRERGGWDKFQFVPSARIPVLKVESNIRNITCDISVDNLRGQMKCKIVRWISEIDPRFRDLILLVIQHSVHSWKFPHYFAPYLNYIYIFSQTCQPPIFPPLEDIFPGNVSDYLTAVFLVFRSRIGLIAGLRTDAERQIAEICAENIFRFTSDRQRAVNQSSLSELYTSFFAKFSDMRSWASEFKISPHTGQWESRRRDSTWLRETSEIHIEDPLARTENSAGGVKIGQLIRISKAFESTRDSLMSANLNPSSILETLVQQHTLQLVKPRHTTSGKHNQPTQPHAADTYSQVQSQWRNMIFQRLLYGSTKQELNVPTSHGQDSKCEDHDLRDNTCYEELRMK</sequence>
<proteinExistence type="predicted"/>
<dbReference type="InterPro" id="IPR043519">
    <property type="entry name" value="NT_sf"/>
</dbReference>
<dbReference type="GO" id="GO:0031123">
    <property type="term" value="P:RNA 3'-end processing"/>
    <property type="evidence" value="ECO:0007669"/>
    <property type="project" value="TreeGrafter"/>
</dbReference>
<dbReference type="EMBL" id="BTGU01000012">
    <property type="protein sequence ID" value="GMN41436.1"/>
    <property type="molecule type" value="Genomic_DNA"/>
</dbReference>
<dbReference type="CDD" id="cd05402">
    <property type="entry name" value="NT_PAP_TUTase"/>
    <property type="match status" value="1"/>
</dbReference>
<evidence type="ECO:0000313" key="3">
    <source>
        <dbReference type="EMBL" id="GMN41436.1"/>
    </source>
</evidence>
<protein>
    <recommendedName>
        <fullName evidence="2">Poly(A) RNA polymerase mitochondrial-like central palm domain-containing protein</fullName>
    </recommendedName>
</protein>
<dbReference type="Gene3D" id="3.30.460.10">
    <property type="entry name" value="Beta Polymerase, domain 2"/>
    <property type="match status" value="1"/>
</dbReference>
<reference evidence="3" key="1">
    <citation type="submission" date="2023-07" db="EMBL/GenBank/DDBJ databases">
        <title>draft genome sequence of fig (Ficus carica).</title>
        <authorList>
            <person name="Takahashi T."/>
            <person name="Nishimura K."/>
        </authorList>
    </citation>
    <scope>NUCLEOTIDE SEQUENCE</scope>
</reference>
<keyword evidence="4" id="KW-1185">Reference proteome</keyword>
<feature type="domain" description="Poly(A) RNA polymerase mitochondrial-like central palm" evidence="2">
    <location>
        <begin position="69"/>
        <end position="207"/>
    </location>
</feature>
<dbReference type="SUPFAM" id="SSF81631">
    <property type="entry name" value="PAP/OAS1 substrate-binding domain"/>
    <property type="match status" value="1"/>
</dbReference>
<dbReference type="PANTHER" id="PTHR12271">
    <property type="entry name" value="POLY A POLYMERASE CID PAP -RELATED"/>
    <property type="match status" value="1"/>
</dbReference>
<feature type="region of interest" description="Disordered" evidence="1">
    <location>
        <begin position="425"/>
        <end position="445"/>
    </location>
</feature>
<organism evidence="3 4">
    <name type="scientific">Ficus carica</name>
    <name type="common">Common fig</name>
    <dbReference type="NCBI Taxonomy" id="3494"/>
    <lineage>
        <taxon>Eukaryota</taxon>
        <taxon>Viridiplantae</taxon>
        <taxon>Streptophyta</taxon>
        <taxon>Embryophyta</taxon>
        <taxon>Tracheophyta</taxon>
        <taxon>Spermatophyta</taxon>
        <taxon>Magnoliopsida</taxon>
        <taxon>eudicotyledons</taxon>
        <taxon>Gunneridae</taxon>
        <taxon>Pentapetalae</taxon>
        <taxon>rosids</taxon>
        <taxon>fabids</taxon>
        <taxon>Rosales</taxon>
        <taxon>Moraceae</taxon>
        <taxon>Ficeae</taxon>
        <taxon>Ficus</taxon>
    </lineage>
</organism>
<evidence type="ECO:0000313" key="4">
    <source>
        <dbReference type="Proteomes" id="UP001187192"/>
    </source>
</evidence>
<dbReference type="AlphaFoldDB" id="A0AA88AJW0"/>
<evidence type="ECO:0000256" key="1">
    <source>
        <dbReference type="SAM" id="MobiDB-lite"/>
    </source>
</evidence>
<gene>
    <name evidence="3" type="ORF">TIFTF001_010665</name>
</gene>
<dbReference type="SUPFAM" id="SSF81301">
    <property type="entry name" value="Nucleotidyltransferase"/>
    <property type="match status" value="1"/>
</dbReference>
<feature type="compositionally biased region" description="Polar residues" evidence="1">
    <location>
        <begin position="430"/>
        <end position="445"/>
    </location>
</feature>
<dbReference type="Proteomes" id="UP001187192">
    <property type="component" value="Unassembled WGS sequence"/>
</dbReference>
<accession>A0AA88AJW0</accession>